<protein>
    <submittedName>
        <fullName evidence="2">Uncharacterized protein</fullName>
    </submittedName>
</protein>
<dbReference type="STRING" id="1124188.SAMN05444377_10149"/>
<sequence length="108" mass="12434">MFNSLKTTPDIIRATRFVVLLTLLLGTGLMVWYYYNPCGQVIYLSLFYIISMLFLNSYFGIRLLQLLFTEPDHRQSVAGAIVLLLTNIPVGYFYIQLGLQIYQRSSPV</sequence>
<dbReference type="EMBL" id="FQVQ01000001">
    <property type="protein sequence ID" value="SHE72197.1"/>
    <property type="molecule type" value="Genomic_DNA"/>
</dbReference>
<proteinExistence type="predicted"/>
<keyword evidence="1" id="KW-1133">Transmembrane helix</keyword>
<name>A0A1M4VTK9_9FLAO</name>
<evidence type="ECO:0000313" key="3">
    <source>
        <dbReference type="Proteomes" id="UP000184147"/>
    </source>
</evidence>
<dbReference type="AlphaFoldDB" id="A0A1M4VTK9"/>
<keyword evidence="1" id="KW-0812">Transmembrane</keyword>
<evidence type="ECO:0000256" key="1">
    <source>
        <dbReference type="SAM" id="Phobius"/>
    </source>
</evidence>
<reference evidence="2 3" key="1">
    <citation type="submission" date="2016-11" db="EMBL/GenBank/DDBJ databases">
        <authorList>
            <person name="Jaros S."/>
            <person name="Januszkiewicz K."/>
            <person name="Wedrychowicz H."/>
        </authorList>
    </citation>
    <scope>NUCLEOTIDE SEQUENCE [LARGE SCALE GENOMIC DNA]</scope>
    <source>
        <strain evidence="2 3">DSM 25660</strain>
    </source>
</reference>
<keyword evidence="3" id="KW-1185">Reference proteome</keyword>
<accession>A0A1M4VTK9</accession>
<dbReference type="RefSeq" id="WP_073360241.1">
    <property type="nucleotide sequence ID" value="NZ_FQVQ01000001.1"/>
</dbReference>
<feature type="transmembrane region" description="Helical" evidence="1">
    <location>
        <begin position="41"/>
        <end position="64"/>
    </location>
</feature>
<gene>
    <name evidence="2" type="ORF">SAMN05444377_10149</name>
</gene>
<dbReference type="Proteomes" id="UP000184147">
    <property type="component" value="Unassembled WGS sequence"/>
</dbReference>
<feature type="transmembrane region" description="Helical" evidence="1">
    <location>
        <begin position="76"/>
        <end position="95"/>
    </location>
</feature>
<keyword evidence="1" id="KW-0472">Membrane</keyword>
<evidence type="ECO:0000313" key="2">
    <source>
        <dbReference type="EMBL" id="SHE72197.1"/>
    </source>
</evidence>
<dbReference type="OrthoDB" id="9858733at2"/>
<feature type="transmembrane region" description="Helical" evidence="1">
    <location>
        <begin position="14"/>
        <end position="35"/>
    </location>
</feature>
<organism evidence="2 3">
    <name type="scientific">Flavobacterium fontis</name>
    <dbReference type="NCBI Taxonomy" id="1124188"/>
    <lineage>
        <taxon>Bacteria</taxon>
        <taxon>Pseudomonadati</taxon>
        <taxon>Bacteroidota</taxon>
        <taxon>Flavobacteriia</taxon>
        <taxon>Flavobacteriales</taxon>
        <taxon>Flavobacteriaceae</taxon>
        <taxon>Flavobacterium</taxon>
    </lineage>
</organism>